<organism evidence="1 2">
    <name type="scientific">Dickeya phage vB_DsoM_AD1</name>
    <dbReference type="NCBI Taxonomy" id="2283029"/>
    <lineage>
        <taxon>Viruses</taxon>
        <taxon>Duplodnaviria</taxon>
        <taxon>Heunggongvirae</taxon>
        <taxon>Uroviricota</taxon>
        <taxon>Caudoviricetes</taxon>
        <taxon>Alexandravirus</taxon>
        <taxon>Alexandravirus AD1</taxon>
    </lineage>
</organism>
<proteinExistence type="predicted"/>
<accession>A0A384ZXW5</accession>
<sequence length="69" mass="7657">MSKRIQFLLSCSAFVSGLLLTLVIFALIVFNVVMDISKEVTTPLLIVLVVCFINNMSTAFLMRTNNSKS</sequence>
<evidence type="ECO:0000313" key="1">
    <source>
        <dbReference type="EMBL" id="AXG67066.1"/>
    </source>
</evidence>
<protein>
    <submittedName>
        <fullName evidence="1">Uncharacterized protein</fullName>
    </submittedName>
</protein>
<dbReference type="EMBL" id="MH460463">
    <property type="protein sequence ID" value="AXG67066.1"/>
    <property type="molecule type" value="Genomic_DNA"/>
</dbReference>
<reference evidence="1 2" key="1">
    <citation type="journal article" date="2018" name="Front. Microbiol.">
        <title>Jumbo Bacteriophages Are Represented Within an Increasing Diversity of Environmental Viruses Infecting the Emerging Phytopathogen, Dickeya solani.</title>
        <authorList>
            <person name="Day A.W."/>
            <person name="Ahn J."/>
            <person name="Salmond G.P.C."/>
        </authorList>
    </citation>
    <scope>NUCLEOTIDE SEQUENCE [LARGE SCALE GENOMIC DNA]</scope>
</reference>
<keyword evidence="2" id="KW-1185">Reference proteome</keyword>
<name>A0A384ZXW5_9CAUD</name>
<evidence type="ECO:0000313" key="2">
    <source>
        <dbReference type="Proteomes" id="UP000262440"/>
    </source>
</evidence>
<dbReference type="Proteomes" id="UP000262440">
    <property type="component" value="Segment"/>
</dbReference>
<gene>
    <name evidence="1" type="ORF">AD1_022</name>
</gene>